<feature type="non-terminal residue" evidence="1">
    <location>
        <position position="82"/>
    </location>
</feature>
<dbReference type="Gene3D" id="2.60.40.1190">
    <property type="match status" value="1"/>
</dbReference>
<feature type="non-terminal residue" evidence="1">
    <location>
        <position position="1"/>
    </location>
</feature>
<accession>A0A381R0A7</accession>
<protein>
    <submittedName>
        <fullName evidence="1">Uncharacterized protein</fullName>
    </submittedName>
</protein>
<evidence type="ECO:0000313" key="1">
    <source>
        <dbReference type="EMBL" id="SUZ85126.1"/>
    </source>
</evidence>
<gene>
    <name evidence="1" type="ORF">METZ01_LOCUS37980</name>
</gene>
<sequence>MKSTSAWKPIFNLNYCFFLLFFFSSALSSEIVIDGYLSEEEWKTAREINKFYEVFPFSLNDASGDTRILIQEDEKGIYIGFI</sequence>
<dbReference type="AlphaFoldDB" id="A0A381R0A7"/>
<reference evidence="1" key="1">
    <citation type="submission" date="2018-05" db="EMBL/GenBank/DDBJ databases">
        <authorList>
            <person name="Lanie J.A."/>
            <person name="Ng W.-L."/>
            <person name="Kazmierczak K.M."/>
            <person name="Andrzejewski T.M."/>
            <person name="Davidsen T.M."/>
            <person name="Wayne K.J."/>
            <person name="Tettelin H."/>
            <person name="Glass J.I."/>
            <person name="Rusch D."/>
            <person name="Podicherti R."/>
            <person name="Tsui H.-C.T."/>
            <person name="Winkler M.E."/>
        </authorList>
    </citation>
    <scope>NUCLEOTIDE SEQUENCE</scope>
</reference>
<proteinExistence type="predicted"/>
<dbReference type="EMBL" id="UINC01001621">
    <property type="protein sequence ID" value="SUZ85126.1"/>
    <property type="molecule type" value="Genomic_DNA"/>
</dbReference>
<dbReference type="SUPFAM" id="SSF49344">
    <property type="entry name" value="CBD9-like"/>
    <property type="match status" value="1"/>
</dbReference>
<name>A0A381R0A7_9ZZZZ</name>
<organism evidence="1">
    <name type="scientific">marine metagenome</name>
    <dbReference type="NCBI Taxonomy" id="408172"/>
    <lineage>
        <taxon>unclassified sequences</taxon>
        <taxon>metagenomes</taxon>
        <taxon>ecological metagenomes</taxon>
    </lineage>
</organism>